<evidence type="ECO:0000256" key="2">
    <source>
        <dbReference type="ARBA" id="ARBA00022741"/>
    </source>
</evidence>
<dbReference type="SUPFAM" id="SSF52540">
    <property type="entry name" value="P-loop containing nucleoside triphosphate hydrolases"/>
    <property type="match status" value="2"/>
</dbReference>
<comment type="similarity">
    <text evidence="1">Belongs to the AAA ATPase family.</text>
</comment>
<evidence type="ECO:0000313" key="5">
    <source>
        <dbReference type="EMBL" id="PRP92672.1"/>
    </source>
</evidence>
<dbReference type="RefSeq" id="WP_106094913.1">
    <property type="nucleotide sequence ID" value="NZ_PVNL01000155.1"/>
</dbReference>
<dbReference type="Proteomes" id="UP000238823">
    <property type="component" value="Unassembled WGS sequence"/>
</dbReference>
<dbReference type="Pfam" id="PF22977">
    <property type="entry name" value="WHD"/>
    <property type="match status" value="1"/>
</dbReference>
<sequence>MSSTIAIDRASGERRGRDQHREHPVLHLIVELVTLRCRRRLVWIAQLHDTTGVSIDDPEREYLFYAKHEQLAATNARVSELEDRLAKTEDPFSEFARLFRLDSNEFDLLLACVAVELEPAIGALYAQLNGHPERRYVTQACAARLFGHGHRQLWNPSGSLAIWGFIHALNVGPGHAVPLIVDPQVVARIRGQLGLDLELVGCTEIIPVQRPLEGWPLADLHERTRRSVNAELPLRLVLVGPQGCGRRSLAASLAQRFGASAIAIDTDDITDEHWPETYVRVVRFAAMAGLIPVWHGQRCGRRWPRSVPPGPLQFVICEDARSVSDLPGVVDQVVVMPTPALDERLGLWHRLVPSSVAWGEGAVEHLAARHRLSVGDIAQIGQRLPVGADEAALMAREQTRGRLGDLGRLMDCPFDWSDLILASGLRNSLEDFTFEAAERVRFWETPGAKRLFPRGTGLVGLLAGPPGTGKTMAAQVIAAELELDLFRINLATVISKYIGETAKNLDRIFARAARMNAVLLFDEADALFSKRTEVKDSHDRHANTDTNYLLQLVEEYQGIALLASNKKNNIDPAFVRRIRYIFDFRKPDAAQRRTIWRRVLRELVGADILREVEPAVAVLCEAVEISGAQIKNAVLAAVFISRRRRRTLGIEDLMDGIDRELGKEGRGLHDRERERLRRNA</sequence>
<dbReference type="InterPro" id="IPR050221">
    <property type="entry name" value="26S_Proteasome_ATPase"/>
</dbReference>
<dbReference type="SMART" id="SM00382">
    <property type="entry name" value="AAA"/>
    <property type="match status" value="2"/>
</dbReference>
<dbReference type="Pfam" id="PF00004">
    <property type="entry name" value="AAA"/>
    <property type="match status" value="1"/>
</dbReference>
<dbReference type="PANTHER" id="PTHR23073">
    <property type="entry name" value="26S PROTEASOME REGULATORY SUBUNIT"/>
    <property type="match status" value="1"/>
</dbReference>
<dbReference type="OrthoDB" id="9802352at2"/>
<comment type="caution">
    <text evidence="5">The sequence shown here is derived from an EMBL/GenBank/DDBJ whole genome shotgun (WGS) entry which is preliminary data.</text>
</comment>
<dbReference type="EMBL" id="PVNL01000155">
    <property type="protein sequence ID" value="PRP92672.1"/>
    <property type="molecule type" value="Genomic_DNA"/>
</dbReference>
<evidence type="ECO:0000313" key="6">
    <source>
        <dbReference type="Proteomes" id="UP000238823"/>
    </source>
</evidence>
<dbReference type="CDD" id="cd19481">
    <property type="entry name" value="RecA-like_protease"/>
    <property type="match status" value="1"/>
</dbReference>
<keyword evidence="2" id="KW-0547">Nucleotide-binding</keyword>
<proteinExistence type="inferred from homology"/>
<accession>A0A2S9XIJ8</accession>
<keyword evidence="3" id="KW-0067">ATP-binding</keyword>
<keyword evidence="5" id="KW-0482">Metalloprotease</keyword>
<dbReference type="InterPro" id="IPR054472">
    <property type="entry name" value="WHD"/>
</dbReference>
<evidence type="ECO:0000256" key="3">
    <source>
        <dbReference type="ARBA" id="ARBA00022840"/>
    </source>
</evidence>
<dbReference type="GO" id="GO:0008237">
    <property type="term" value="F:metallopeptidase activity"/>
    <property type="evidence" value="ECO:0007669"/>
    <property type="project" value="UniProtKB-KW"/>
</dbReference>
<evidence type="ECO:0000256" key="1">
    <source>
        <dbReference type="ARBA" id="ARBA00006914"/>
    </source>
</evidence>
<dbReference type="GO" id="GO:0006508">
    <property type="term" value="P:proteolysis"/>
    <property type="evidence" value="ECO:0007669"/>
    <property type="project" value="UniProtKB-KW"/>
</dbReference>
<feature type="domain" description="AAA+ ATPase" evidence="4">
    <location>
        <begin position="456"/>
        <end position="588"/>
    </location>
</feature>
<dbReference type="Gene3D" id="3.40.50.300">
    <property type="entry name" value="P-loop containing nucleotide triphosphate hydrolases"/>
    <property type="match status" value="2"/>
</dbReference>
<dbReference type="GO" id="GO:0016887">
    <property type="term" value="F:ATP hydrolysis activity"/>
    <property type="evidence" value="ECO:0007669"/>
    <property type="project" value="InterPro"/>
</dbReference>
<dbReference type="InterPro" id="IPR003959">
    <property type="entry name" value="ATPase_AAA_core"/>
</dbReference>
<dbReference type="InterPro" id="IPR027417">
    <property type="entry name" value="P-loop_NTPase"/>
</dbReference>
<reference evidence="5 6" key="1">
    <citation type="submission" date="2018-03" db="EMBL/GenBank/DDBJ databases">
        <title>Draft Genome Sequences of the Obligatory Marine Myxobacteria Enhygromyxa salina SWB007.</title>
        <authorList>
            <person name="Poehlein A."/>
            <person name="Moghaddam J.A."/>
            <person name="Harms H."/>
            <person name="Alanjari M."/>
            <person name="Koenig G.M."/>
            <person name="Daniel R."/>
            <person name="Schaeberle T.F."/>
        </authorList>
    </citation>
    <scope>NUCLEOTIDE SEQUENCE [LARGE SCALE GENOMIC DNA]</scope>
    <source>
        <strain evidence="5 6">SWB007</strain>
    </source>
</reference>
<name>A0A2S9XIJ8_9BACT</name>
<feature type="domain" description="AAA+ ATPase" evidence="4">
    <location>
        <begin position="232"/>
        <end position="405"/>
    </location>
</feature>
<evidence type="ECO:0000259" key="4">
    <source>
        <dbReference type="SMART" id="SM00382"/>
    </source>
</evidence>
<dbReference type="EC" id="3.4.24.-" evidence="5"/>
<dbReference type="AlphaFoldDB" id="A0A2S9XIJ8"/>
<protein>
    <submittedName>
        <fullName evidence="5">ATP-dependent zinc metalloprotease FtsH 1</fullName>
        <ecNumber evidence="5">3.4.24.-</ecNumber>
    </submittedName>
</protein>
<gene>
    <name evidence="5" type="primary">ftsH1</name>
    <name evidence="5" type="ORF">ENSA7_81610</name>
</gene>
<organism evidence="5 6">
    <name type="scientific">Enhygromyxa salina</name>
    <dbReference type="NCBI Taxonomy" id="215803"/>
    <lineage>
        <taxon>Bacteria</taxon>
        <taxon>Pseudomonadati</taxon>
        <taxon>Myxococcota</taxon>
        <taxon>Polyangia</taxon>
        <taxon>Nannocystales</taxon>
        <taxon>Nannocystaceae</taxon>
        <taxon>Enhygromyxa</taxon>
    </lineage>
</organism>
<keyword evidence="5" id="KW-0645">Protease</keyword>
<dbReference type="InterPro" id="IPR003593">
    <property type="entry name" value="AAA+_ATPase"/>
</dbReference>
<keyword evidence="5" id="KW-0378">Hydrolase</keyword>
<dbReference type="GO" id="GO:0005524">
    <property type="term" value="F:ATP binding"/>
    <property type="evidence" value="ECO:0007669"/>
    <property type="project" value="UniProtKB-KW"/>
</dbReference>